<evidence type="ECO:0000256" key="4">
    <source>
        <dbReference type="ARBA" id="ARBA00038058"/>
    </source>
</evidence>
<dbReference type="Proteomes" id="UP000198615">
    <property type="component" value="Unassembled WGS sequence"/>
</dbReference>
<dbReference type="InterPro" id="IPR014013">
    <property type="entry name" value="Helic_SF1/SF2_ATP-bd_DinG/Rad3"/>
</dbReference>
<comment type="similarity">
    <text evidence="4">Belongs to the helicase family. DinG subfamily.</text>
</comment>
<dbReference type="GO" id="GO:0003676">
    <property type="term" value="F:nucleic acid binding"/>
    <property type="evidence" value="ECO:0007669"/>
    <property type="project" value="InterPro"/>
</dbReference>
<dbReference type="GO" id="GO:0006139">
    <property type="term" value="P:nucleobase-containing compound metabolic process"/>
    <property type="evidence" value="ECO:0007669"/>
    <property type="project" value="InterPro"/>
</dbReference>
<proteinExistence type="inferred from homology"/>
<feature type="domain" description="Helicase ATP-binding" evidence="6">
    <location>
        <begin position="203"/>
        <end position="496"/>
    </location>
</feature>
<dbReference type="InterPro" id="IPR045028">
    <property type="entry name" value="DinG/Rad3-like"/>
</dbReference>
<dbReference type="GO" id="GO:0016818">
    <property type="term" value="F:hydrolase activity, acting on acid anhydrides, in phosphorus-containing anhydrides"/>
    <property type="evidence" value="ECO:0007669"/>
    <property type="project" value="InterPro"/>
</dbReference>
<dbReference type="OrthoDB" id="9805194at2"/>
<evidence type="ECO:0000256" key="5">
    <source>
        <dbReference type="SAM" id="MobiDB-lite"/>
    </source>
</evidence>
<dbReference type="PANTHER" id="PTHR11472:SF34">
    <property type="entry name" value="REGULATOR OF TELOMERE ELONGATION HELICASE 1"/>
    <property type="match status" value="1"/>
</dbReference>
<keyword evidence="7" id="KW-0347">Helicase</keyword>
<dbReference type="InterPro" id="IPR006555">
    <property type="entry name" value="ATP-dep_Helicase_C"/>
</dbReference>
<organism evidence="7 8">
    <name type="scientific">Thalassobaculum litoreum DSM 18839</name>
    <dbReference type="NCBI Taxonomy" id="1123362"/>
    <lineage>
        <taxon>Bacteria</taxon>
        <taxon>Pseudomonadati</taxon>
        <taxon>Pseudomonadota</taxon>
        <taxon>Alphaproteobacteria</taxon>
        <taxon>Rhodospirillales</taxon>
        <taxon>Thalassobaculaceae</taxon>
        <taxon>Thalassobaculum</taxon>
    </lineage>
</organism>
<keyword evidence="8" id="KW-1185">Reference proteome</keyword>
<feature type="compositionally biased region" description="Low complexity" evidence="5">
    <location>
        <begin position="218"/>
        <end position="227"/>
    </location>
</feature>
<evidence type="ECO:0000313" key="7">
    <source>
        <dbReference type="EMBL" id="SDG49444.1"/>
    </source>
</evidence>
<name>A0A8G2BM33_9PROT</name>
<evidence type="ECO:0000259" key="6">
    <source>
        <dbReference type="PROSITE" id="PS51193"/>
    </source>
</evidence>
<dbReference type="SMART" id="SM00491">
    <property type="entry name" value="HELICc2"/>
    <property type="match status" value="1"/>
</dbReference>
<dbReference type="GO" id="GO:0005524">
    <property type="term" value="F:ATP binding"/>
    <property type="evidence" value="ECO:0007669"/>
    <property type="project" value="UniProtKB-KW"/>
</dbReference>
<keyword evidence="3" id="KW-0067">ATP-binding</keyword>
<feature type="region of interest" description="Disordered" evidence="5">
    <location>
        <begin position="180"/>
        <end position="238"/>
    </location>
</feature>
<evidence type="ECO:0000313" key="8">
    <source>
        <dbReference type="Proteomes" id="UP000198615"/>
    </source>
</evidence>
<dbReference type="InterPro" id="IPR027417">
    <property type="entry name" value="P-loop_NTPase"/>
</dbReference>
<dbReference type="GO" id="GO:0003678">
    <property type="term" value="F:DNA helicase activity"/>
    <property type="evidence" value="ECO:0007669"/>
    <property type="project" value="TreeGrafter"/>
</dbReference>
<dbReference type="Gene3D" id="3.40.50.300">
    <property type="entry name" value="P-loop containing nucleotide triphosphate hydrolases"/>
    <property type="match status" value="2"/>
</dbReference>
<evidence type="ECO:0000256" key="2">
    <source>
        <dbReference type="ARBA" id="ARBA00022801"/>
    </source>
</evidence>
<dbReference type="PANTHER" id="PTHR11472">
    <property type="entry name" value="DNA REPAIR DEAD HELICASE RAD3/XP-D SUBFAMILY MEMBER"/>
    <property type="match status" value="1"/>
</dbReference>
<dbReference type="AlphaFoldDB" id="A0A8G2BM33"/>
<dbReference type="EMBL" id="FNBW01000019">
    <property type="protein sequence ID" value="SDG49444.1"/>
    <property type="molecule type" value="Genomic_DNA"/>
</dbReference>
<evidence type="ECO:0000256" key="1">
    <source>
        <dbReference type="ARBA" id="ARBA00022741"/>
    </source>
</evidence>
<sequence>MRSPVAREISQMHALHASPVGTAWRLPDGRIEHPTPSRAALRAHETPPVVCHARSIARRLGVEQVVALDVLELFAFVRPAQFCLPTPRGLAEAVGLPAPHTLDDAPDTLLEVADALLAEIPERQALGARDRWARPIAKAMHDGGWGWGRLILMALDEPDPGPPAPIRPATMEVWRELQEWSEHAPQPPAGHESVGESEARVRLSSMLGDKAEPRPSQADYAAATSAAFRPREREDEPTVVLAEAGTGVGKTMGYLAPASVWAEKNEGAVWISTYTRNLQHQIDGELDRLYPDPVGKATKVVVRKGRENYLCLLNLEEAIRTLTLQPQYATALGLMARWARATRDGDLQGGDFPAWLSDILGRGRTLGLADRRGECVYSACPHYNRCFIERSVRRARRARIVVANHALVMIQAALGGVDDAHVPTRYVFDEGHHVFDAADSAFSAHLSALESVELRRWLLGAETRRGGRARGLRRRVEELIADRPVALEAMEEIEDSARALPGDGWMNRISDAQPKGPTETFLVMVRQQVYARSADPRSPYGLECETRPPVEGLAAAARVLEQALRRLVEPMLALRKDLLAILDEQAEDLETATRLRIEAAARSLSRRGGSMVEGWRSMLSSLEAETPAEFVDWMAVERIEGRDIDIGLHRHWIDPTRPFTETVAKAAHGMVVTSATLRDGTGNDDLDWHAAEARTGSLHLPTPAIRTAVASPFDYPNRTRVFIVGDVRKDDFDQVAGAYRTLFQASGGGALGLFTAISRLRQVHHRIAPAMDQAGLPLYAQHVDGMNLATLIDIFRAEPESCLLGTDAVRDGVDVPGDSLKLIVFDRVPWPRPDILYRARRAAFGGNAYTDMLTRLRLKQAFGRLIRRADDKGVFVLLDPSMPSRLLGAFPPDVPVRRCGLAEAVAETTAFLNAD</sequence>
<comment type="caution">
    <text evidence="7">The sequence shown here is derived from an EMBL/GenBank/DDBJ whole genome shotgun (WGS) entry which is preliminary data.</text>
</comment>
<dbReference type="RefSeq" id="WP_093154127.1">
    <property type="nucleotide sequence ID" value="NZ_FNBW01000019.1"/>
</dbReference>
<gene>
    <name evidence="7" type="ORF">SAMN05660686_04592</name>
</gene>
<dbReference type="Pfam" id="PF13307">
    <property type="entry name" value="Helicase_C_2"/>
    <property type="match status" value="1"/>
</dbReference>
<protein>
    <submittedName>
        <fullName evidence="7">ATP-dependent DNA helicase DinG</fullName>
    </submittedName>
</protein>
<dbReference type="PROSITE" id="PS51193">
    <property type="entry name" value="HELICASE_ATP_BIND_2"/>
    <property type="match status" value="1"/>
</dbReference>
<evidence type="ECO:0000256" key="3">
    <source>
        <dbReference type="ARBA" id="ARBA00022840"/>
    </source>
</evidence>
<keyword evidence="1" id="KW-0547">Nucleotide-binding</keyword>
<accession>A0A8G2BM33</accession>
<dbReference type="SUPFAM" id="SSF52540">
    <property type="entry name" value="P-loop containing nucleoside triphosphate hydrolases"/>
    <property type="match status" value="1"/>
</dbReference>
<keyword evidence="2" id="KW-0378">Hydrolase</keyword>
<reference evidence="7 8" key="1">
    <citation type="submission" date="2016-10" db="EMBL/GenBank/DDBJ databases">
        <authorList>
            <person name="Varghese N."/>
            <person name="Submissions S."/>
        </authorList>
    </citation>
    <scope>NUCLEOTIDE SEQUENCE [LARGE SCALE GENOMIC DNA]</scope>
    <source>
        <strain evidence="7 8">DSM 18839</strain>
    </source>
</reference>